<sequence>MEWTTFKRGREVFGSSLDGKLRGVHYGTEKQKHEEGDNNCAPNFCPYQQIECRDLKECQGSSKANPQSWKPGHGAFSDPEGTRKPTSKVSWKH</sequence>
<dbReference type="AlphaFoldDB" id="A0A835PTU1"/>
<protein>
    <submittedName>
        <fullName evidence="2">Uncharacterized protein</fullName>
    </submittedName>
</protein>
<proteinExistence type="predicted"/>
<name>A0A835PTU1_VANPL</name>
<evidence type="ECO:0000313" key="2">
    <source>
        <dbReference type="EMBL" id="KAG0457158.1"/>
    </source>
</evidence>
<dbReference type="Proteomes" id="UP000636800">
    <property type="component" value="Chromosome 12"/>
</dbReference>
<keyword evidence="3" id="KW-1185">Reference proteome</keyword>
<gene>
    <name evidence="2" type="ORF">HPP92_022315</name>
</gene>
<comment type="caution">
    <text evidence="2">The sequence shown here is derived from an EMBL/GenBank/DDBJ whole genome shotgun (WGS) entry which is preliminary data.</text>
</comment>
<evidence type="ECO:0000256" key="1">
    <source>
        <dbReference type="SAM" id="MobiDB-lite"/>
    </source>
</evidence>
<reference evidence="2 3" key="1">
    <citation type="journal article" date="2020" name="Nat. Food">
        <title>A phased Vanilla planifolia genome enables genetic improvement of flavour and production.</title>
        <authorList>
            <person name="Hasing T."/>
            <person name="Tang H."/>
            <person name="Brym M."/>
            <person name="Khazi F."/>
            <person name="Huang T."/>
            <person name="Chambers A.H."/>
        </authorList>
    </citation>
    <scope>NUCLEOTIDE SEQUENCE [LARGE SCALE GENOMIC DNA]</scope>
    <source>
        <tissue evidence="2">Leaf</tissue>
    </source>
</reference>
<feature type="region of interest" description="Disordered" evidence="1">
    <location>
        <begin position="60"/>
        <end position="93"/>
    </location>
</feature>
<evidence type="ECO:0000313" key="3">
    <source>
        <dbReference type="Proteomes" id="UP000636800"/>
    </source>
</evidence>
<accession>A0A835PTU1</accession>
<dbReference type="EMBL" id="JADCNL010000012">
    <property type="protein sequence ID" value="KAG0457158.1"/>
    <property type="molecule type" value="Genomic_DNA"/>
</dbReference>
<organism evidence="2 3">
    <name type="scientific">Vanilla planifolia</name>
    <name type="common">Vanilla</name>
    <dbReference type="NCBI Taxonomy" id="51239"/>
    <lineage>
        <taxon>Eukaryota</taxon>
        <taxon>Viridiplantae</taxon>
        <taxon>Streptophyta</taxon>
        <taxon>Embryophyta</taxon>
        <taxon>Tracheophyta</taxon>
        <taxon>Spermatophyta</taxon>
        <taxon>Magnoliopsida</taxon>
        <taxon>Liliopsida</taxon>
        <taxon>Asparagales</taxon>
        <taxon>Orchidaceae</taxon>
        <taxon>Vanilloideae</taxon>
        <taxon>Vanilleae</taxon>
        <taxon>Vanilla</taxon>
    </lineage>
</organism>
<dbReference type="OrthoDB" id="10265785at2759"/>